<name>A0A127A6I3_9MICC</name>
<sequence length="223" mass="24260">MSGCCGPGPGNTDPTRYSAVFTPSFSRSITRRYERKGLRPVEQRIVDFLAGTGIEGASVLEIGGGVGEIQLELLKRGAGRTENLELSDAYESNAERLVERAGLGGRVSRRLGVDIAETPDAVGPADVVILHRVVCCYPDYVKLLGAAARHARRALVFSYPPRNLFHRAGFTAVNAFMRATGKTYRGYTHDPAAMVDVVRRHGLDPVYAHRGLAWHITGAVRAR</sequence>
<dbReference type="SUPFAM" id="SSF53335">
    <property type="entry name" value="S-adenosyl-L-methionine-dependent methyltransferases"/>
    <property type="match status" value="1"/>
</dbReference>
<dbReference type="PATRIC" id="fig|37927.3.peg.3822"/>
<dbReference type="InterPro" id="IPR029063">
    <property type="entry name" value="SAM-dependent_MTases_sf"/>
</dbReference>
<gene>
    <name evidence="1" type="ORF">SA2016_3727</name>
</gene>
<dbReference type="Pfam" id="PF13489">
    <property type="entry name" value="Methyltransf_23"/>
    <property type="match status" value="1"/>
</dbReference>
<evidence type="ECO:0008006" key="3">
    <source>
        <dbReference type="Google" id="ProtNLM"/>
    </source>
</evidence>
<accession>A0A127A6I3</accession>
<dbReference type="STRING" id="37927.SA2016_3727"/>
<dbReference type="KEGG" id="satk:SA2016_3727"/>
<dbReference type="CDD" id="cd02440">
    <property type="entry name" value="AdoMet_MTases"/>
    <property type="match status" value="1"/>
</dbReference>
<keyword evidence="2" id="KW-1185">Reference proteome</keyword>
<dbReference type="AlphaFoldDB" id="A0A127A6I3"/>
<dbReference type="Gene3D" id="3.40.50.150">
    <property type="entry name" value="Vaccinia Virus protein VP39"/>
    <property type="match status" value="1"/>
</dbReference>
<dbReference type="Proteomes" id="UP000070134">
    <property type="component" value="Chromosome"/>
</dbReference>
<protein>
    <recommendedName>
        <fullName evidence="3">SAM-dependent methyltransferase</fullName>
    </recommendedName>
</protein>
<organism evidence="1 2">
    <name type="scientific">Sinomonas atrocyanea</name>
    <dbReference type="NCBI Taxonomy" id="37927"/>
    <lineage>
        <taxon>Bacteria</taxon>
        <taxon>Bacillati</taxon>
        <taxon>Actinomycetota</taxon>
        <taxon>Actinomycetes</taxon>
        <taxon>Micrococcales</taxon>
        <taxon>Micrococcaceae</taxon>
        <taxon>Sinomonas</taxon>
    </lineage>
</organism>
<dbReference type="EMBL" id="CP014518">
    <property type="protein sequence ID" value="AMM34384.1"/>
    <property type="molecule type" value="Genomic_DNA"/>
</dbReference>
<evidence type="ECO:0000313" key="1">
    <source>
        <dbReference type="EMBL" id="AMM34384.1"/>
    </source>
</evidence>
<proteinExistence type="predicted"/>
<evidence type="ECO:0000313" key="2">
    <source>
        <dbReference type="Proteomes" id="UP000070134"/>
    </source>
</evidence>
<dbReference type="RefSeq" id="WP_066501001.1">
    <property type="nucleotide sequence ID" value="NZ_BJMO01000024.1"/>
</dbReference>
<reference evidence="1 2" key="1">
    <citation type="submission" date="2016-02" db="EMBL/GenBank/DDBJ databases">
        <title>Complete genome of Sinomonas atrocyanea KCTC 3377.</title>
        <authorList>
            <person name="Kim K.M."/>
        </authorList>
    </citation>
    <scope>NUCLEOTIDE SEQUENCE [LARGE SCALE GENOMIC DNA]</scope>
    <source>
        <strain evidence="1 2">KCTC 3377</strain>
    </source>
</reference>
<dbReference type="OrthoDB" id="1550779at2"/>